<organism evidence="2">
    <name type="scientific">Arcella intermedia</name>
    <dbReference type="NCBI Taxonomy" id="1963864"/>
    <lineage>
        <taxon>Eukaryota</taxon>
        <taxon>Amoebozoa</taxon>
        <taxon>Tubulinea</taxon>
        <taxon>Elardia</taxon>
        <taxon>Arcellinida</taxon>
        <taxon>Sphaerothecina</taxon>
        <taxon>Arcellidae</taxon>
        <taxon>Arcella</taxon>
    </lineage>
</organism>
<dbReference type="PANTHER" id="PTHR10555">
    <property type="entry name" value="SORTING NEXIN"/>
    <property type="match status" value="1"/>
</dbReference>
<protein>
    <recommendedName>
        <fullName evidence="1">PX domain-containing protein</fullName>
    </recommendedName>
</protein>
<name>A0A6B2L0E9_9EUKA</name>
<dbReference type="GO" id="GO:0035091">
    <property type="term" value="F:phosphatidylinositol binding"/>
    <property type="evidence" value="ECO:0007669"/>
    <property type="project" value="InterPro"/>
</dbReference>
<evidence type="ECO:0000313" key="2">
    <source>
        <dbReference type="EMBL" id="NDV30473.1"/>
    </source>
</evidence>
<dbReference type="Pfam" id="PF00787">
    <property type="entry name" value="PX"/>
    <property type="match status" value="1"/>
</dbReference>
<dbReference type="CDD" id="cd06093">
    <property type="entry name" value="PX_domain"/>
    <property type="match status" value="1"/>
</dbReference>
<dbReference type="Gene3D" id="3.40.50.300">
    <property type="entry name" value="P-loop containing nucleotide triphosphate hydrolases"/>
    <property type="match status" value="1"/>
</dbReference>
<dbReference type="PROSITE" id="PS50195">
    <property type="entry name" value="PX"/>
    <property type="match status" value="1"/>
</dbReference>
<dbReference type="InterPro" id="IPR027417">
    <property type="entry name" value="P-loop_NTPase"/>
</dbReference>
<dbReference type="EMBL" id="GIBP01001504">
    <property type="protein sequence ID" value="NDV30473.1"/>
    <property type="molecule type" value="Transcribed_RNA"/>
</dbReference>
<dbReference type="PANTHER" id="PTHR10555:SF170">
    <property type="entry name" value="FI18122P1"/>
    <property type="match status" value="1"/>
</dbReference>
<dbReference type="InterPro" id="IPR036871">
    <property type="entry name" value="PX_dom_sf"/>
</dbReference>
<dbReference type="SUPFAM" id="SSF64268">
    <property type="entry name" value="PX domain"/>
    <property type="match status" value="1"/>
</dbReference>
<dbReference type="AlphaFoldDB" id="A0A6B2L0E9"/>
<dbReference type="SMART" id="SM00312">
    <property type="entry name" value="PX"/>
    <property type="match status" value="1"/>
</dbReference>
<sequence length="580" mass="66211">MTTVSSPERVVQNNESYIIYNLTTKTNISSYKSTNTGEDNCFLWTVRHRFRDFETFCETLSRNNPKASVPQLPKKSWMNKFNSGFIENRAQELNKFLYIICTNPNLIYSNDLKTFLTIDSHSRARKDESLNQRKTYFEAYLQDNPITCVVESTITDTLFAGKKDGKVFATQVEQDYETMKQMMKRWEIVPTKLPFEKFVVLVLGTTSAGKSSWVNNFFGLACKKAADCQQDTVFTIVETVPPSVFDRLSSNGTSSGERTYPEYTEDELHKNVEDVYSDARYGNVFVLLDTAMTLSRYYTQLAQFSSIISSLGLFQTVIINEHYLANFHGRDLATRTILIDSPGFGSEKKVGTDLIESFLGNLKVLQALYKLSDMSLFFIPATQLNMVSNQLAILELSIVYSLVGMEKMENLIMSCVKGNEEEDMSFLGGVLKKIGTKILGNIDEHLYQGTAVWEKTMFVLTKIDLLQPNEDAMRHIYYELGSLLKKSFLYLPNPVPDHILTLALPEKSLRDTPSHLRSLNEKLRALSLQSPFEKRVELSIQNMCNELKKAVGQSWTKYLTFDANEIDRILERSVKRMSAQ</sequence>
<dbReference type="SUPFAM" id="SSF52540">
    <property type="entry name" value="P-loop containing nucleoside triphosphate hydrolases"/>
    <property type="match status" value="1"/>
</dbReference>
<accession>A0A6B2L0E9</accession>
<dbReference type="GO" id="GO:0005768">
    <property type="term" value="C:endosome"/>
    <property type="evidence" value="ECO:0007669"/>
    <property type="project" value="TreeGrafter"/>
</dbReference>
<reference evidence="2" key="1">
    <citation type="journal article" date="2020" name="J. Eukaryot. Microbiol.">
        <title>De novo Sequencing, Assembly and Annotation of the Transcriptome for the Free-Living Testate Amoeba Arcella intermedia.</title>
        <authorList>
            <person name="Ribeiro G.M."/>
            <person name="Porfirio-Sousa A.L."/>
            <person name="Maurer-Alcala X.X."/>
            <person name="Katz L.A."/>
            <person name="Lahr D.J.G."/>
        </authorList>
    </citation>
    <scope>NUCLEOTIDE SEQUENCE</scope>
</reference>
<dbReference type="Gene3D" id="3.30.1520.10">
    <property type="entry name" value="Phox-like domain"/>
    <property type="match status" value="1"/>
</dbReference>
<proteinExistence type="predicted"/>
<evidence type="ECO:0000259" key="1">
    <source>
        <dbReference type="PROSITE" id="PS50195"/>
    </source>
</evidence>
<feature type="domain" description="PX" evidence="1">
    <location>
        <begin position="1"/>
        <end position="123"/>
    </location>
</feature>
<dbReference type="InterPro" id="IPR001683">
    <property type="entry name" value="PX_dom"/>
</dbReference>